<gene>
    <name evidence="1" type="ORF">UH38_21700</name>
</gene>
<dbReference type="Gene3D" id="3.40.50.1110">
    <property type="entry name" value="SGNH hydrolase"/>
    <property type="match status" value="1"/>
</dbReference>
<keyword evidence="2" id="KW-1185">Reference proteome</keyword>
<evidence type="ECO:0008006" key="3">
    <source>
        <dbReference type="Google" id="ProtNLM"/>
    </source>
</evidence>
<evidence type="ECO:0000313" key="2">
    <source>
        <dbReference type="Proteomes" id="UP000032452"/>
    </source>
</evidence>
<dbReference type="SUPFAM" id="SSF52266">
    <property type="entry name" value="SGNH hydrolase"/>
    <property type="match status" value="1"/>
</dbReference>
<dbReference type="Proteomes" id="UP000032452">
    <property type="component" value="Unassembled WGS sequence"/>
</dbReference>
<dbReference type="EMBL" id="JYON01000033">
    <property type="protein sequence ID" value="KJH69846.1"/>
    <property type="molecule type" value="Genomic_DNA"/>
</dbReference>
<organism evidence="1 2">
    <name type="scientific">Aliterella atlantica CENA595</name>
    <dbReference type="NCBI Taxonomy" id="1618023"/>
    <lineage>
        <taxon>Bacteria</taxon>
        <taxon>Bacillati</taxon>
        <taxon>Cyanobacteriota</taxon>
        <taxon>Cyanophyceae</taxon>
        <taxon>Chroococcidiopsidales</taxon>
        <taxon>Aliterellaceae</taxon>
        <taxon>Aliterella</taxon>
    </lineage>
</organism>
<dbReference type="OrthoDB" id="9764164at2"/>
<dbReference type="Pfam" id="PF00657">
    <property type="entry name" value="Lipase_GDSL"/>
    <property type="match status" value="1"/>
</dbReference>
<dbReference type="GO" id="GO:0016788">
    <property type="term" value="F:hydrolase activity, acting on ester bonds"/>
    <property type="evidence" value="ECO:0007669"/>
    <property type="project" value="InterPro"/>
</dbReference>
<dbReference type="AlphaFoldDB" id="A0A0D8ZRM8"/>
<evidence type="ECO:0000313" key="1">
    <source>
        <dbReference type="EMBL" id="KJH69846.1"/>
    </source>
</evidence>
<dbReference type="InterPro" id="IPR001087">
    <property type="entry name" value="GDSL"/>
</dbReference>
<comment type="caution">
    <text evidence="1">The sequence shown here is derived from an EMBL/GenBank/DDBJ whole genome shotgun (WGS) entry which is preliminary data.</text>
</comment>
<sequence length="492" mass="55833">MAVPLVAIGDSLTHGVTSGGVCRTDIAYPALIARCLGDPDLKQFKRPDFTGEGGLPLNIEQLLRLLVDKFGNKIDFFEIPRALLAVQNKLDRVEDFWERGEGTKASDTGTLHHNLGVLGFQLGDFDTLTDAVCRRVLQKKQRNNLLQQLPELAMYRATRRTLNPSLDRNFEWYSQFTAAKEVARTQNGIENLIFWLGANNCLGTVISLKINWSKPQDIDNLAYERSCNLWQPEHFRKILDRIVLQIRAINATNVFLATIPHVTIPPVSRGITPGRTGTDALTADGYYEFYTHFWIWDDEFSKNPEQYPHLVGAEAKLIDSVIDQYNQAIKDVADREGFHVVDLCEKLDQLAFRRRGGQVTYPFPQELIDALQTNGLPHRIAASGRPLLDTRYIRLTPNDNNQENRYRGGLIGLDGFHPTPVCYGLIADEFLLKMNYIGVTINRPQNWWSDIVRSDGLLMEPPENLEHLENTLGFLYHHTPVKKILDILRGTS</sequence>
<dbReference type="InterPro" id="IPR036514">
    <property type="entry name" value="SGNH_hydro_sf"/>
</dbReference>
<dbReference type="RefSeq" id="WP_045056781.1">
    <property type="nucleotide sequence ID" value="NZ_CAWMDP010000030.1"/>
</dbReference>
<reference evidence="1 2" key="1">
    <citation type="submission" date="2015-02" db="EMBL/GenBank/DDBJ databases">
        <title>Draft genome of a novel marine cyanobacterium (Chroococcales) isolated from South Atlantic Ocean.</title>
        <authorList>
            <person name="Rigonato J."/>
            <person name="Alvarenga D.O."/>
            <person name="Branco L.H."/>
            <person name="Varani A.M."/>
            <person name="Brandini F.P."/>
            <person name="Fiore M.F."/>
        </authorList>
    </citation>
    <scope>NUCLEOTIDE SEQUENCE [LARGE SCALE GENOMIC DNA]</scope>
    <source>
        <strain evidence="1 2">CENA595</strain>
    </source>
</reference>
<accession>A0A0D8ZRM8</accession>
<dbReference type="STRING" id="1618023.UH38_21700"/>
<protein>
    <recommendedName>
        <fullName evidence="3">Lipase</fullName>
    </recommendedName>
</protein>
<proteinExistence type="predicted"/>
<name>A0A0D8ZRM8_9CYAN</name>